<evidence type="ECO:0000256" key="1">
    <source>
        <dbReference type="SAM" id="MobiDB-lite"/>
    </source>
</evidence>
<organism evidence="3 4">
    <name type="scientific">Dactylosporangium cerinum</name>
    <dbReference type="NCBI Taxonomy" id="1434730"/>
    <lineage>
        <taxon>Bacteria</taxon>
        <taxon>Bacillati</taxon>
        <taxon>Actinomycetota</taxon>
        <taxon>Actinomycetes</taxon>
        <taxon>Micromonosporales</taxon>
        <taxon>Micromonosporaceae</taxon>
        <taxon>Dactylosporangium</taxon>
    </lineage>
</organism>
<proteinExistence type="predicted"/>
<evidence type="ECO:0000313" key="3">
    <source>
        <dbReference type="EMBL" id="MFC5007632.1"/>
    </source>
</evidence>
<name>A0ABV9WFU3_9ACTN</name>
<keyword evidence="4" id="KW-1185">Reference proteome</keyword>
<dbReference type="RefSeq" id="WP_380128270.1">
    <property type="nucleotide sequence ID" value="NZ_JBHSIU010000130.1"/>
</dbReference>
<evidence type="ECO:0000256" key="2">
    <source>
        <dbReference type="SAM" id="Phobius"/>
    </source>
</evidence>
<protein>
    <submittedName>
        <fullName evidence="3">Uncharacterized protein</fullName>
    </submittedName>
</protein>
<evidence type="ECO:0000313" key="4">
    <source>
        <dbReference type="Proteomes" id="UP001595912"/>
    </source>
</evidence>
<keyword evidence="2" id="KW-1133">Transmembrane helix</keyword>
<comment type="caution">
    <text evidence="3">The sequence shown here is derived from an EMBL/GenBank/DDBJ whole genome shotgun (WGS) entry which is preliminary data.</text>
</comment>
<dbReference type="EMBL" id="JBHSIU010000130">
    <property type="protein sequence ID" value="MFC5007632.1"/>
    <property type="molecule type" value="Genomic_DNA"/>
</dbReference>
<feature type="compositionally biased region" description="Low complexity" evidence="1">
    <location>
        <begin position="91"/>
        <end position="130"/>
    </location>
</feature>
<reference evidence="4" key="1">
    <citation type="journal article" date="2019" name="Int. J. Syst. Evol. Microbiol.">
        <title>The Global Catalogue of Microorganisms (GCM) 10K type strain sequencing project: providing services to taxonomists for standard genome sequencing and annotation.</title>
        <authorList>
            <consortium name="The Broad Institute Genomics Platform"/>
            <consortium name="The Broad Institute Genome Sequencing Center for Infectious Disease"/>
            <person name="Wu L."/>
            <person name="Ma J."/>
        </authorList>
    </citation>
    <scope>NUCLEOTIDE SEQUENCE [LARGE SCALE GENOMIC DNA]</scope>
    <source>
        <strain evidence="4">CGMCC 4.7152</strain>
    </source>
</reference>
<feature type="region of interest" description="Disordered" evidence="1">
    <location>
        <begin position="68"/>
        <end position="148"/>
    </location>
</feature>
<gene>
    <name evidence="3" type="ORF">ACFPIJ_58730</name>
</gene>
<keyword evidence="2" id="KW-0472">Membrane</keyword>
<dbReference type="Proteomes" id="UP001595912">
    <property type="component" value="Unassembled WGS sequence"/>
</dbReference>
<accession>A0ABV9WFU3</accession>
<sequence>MIEPEVPATPELPATAGDPDDDPAGGLDGDVSTGAGVPPSRQVLFVVGGGMILVLVAALGAAALLSTGDTSRPHATSAAADPIVLSPSVDPGSEPASGPASEPAGGPPVGSASPQPGPTPTRAGPTRTPTVQKTTAAPPPVGSQVTSARITVSPDSKQGICDPGNDLVYVHVTITVSQPGVRLRFSVNGGGEHGGIAQSKTYTESWPISVPHTAGDHRIGLKVTAPSSATDTAIYRFTCIGH</sequence>
<feature type="region of interest" description="Disordered" evidence="1">
    <location>
        <begin position="1"/>
        <end position="37"/>
    </location>
</feature>
<feature type="transmembrane region" description="Helical" evidence="2">
    <location>
        <begin position="43"/>
        <end position="65"/>
    </location>
</feature>
<keyword evidence="2" id="KW-0812">Transmembrane</keyword>